<reference evidence="8" key="1">
    <citation type="journal article" date="2020" name="mSystems">
        <title>Genome- and Community-Level Interaction Insights into Carbon Utilization and Element Cycling Functions of Hydrothermarchaeota in Hydrothermal Sediment.</title>
        <authorList>
            <person name="Zhou Z."/>
            <person name="Liu Y."/>
            <person name="Xu W."/>
            <person name="Pan J."/>
            <person name="Luo Z.H."/>
            <person name="Li M."/>
        </authorList>
    </citation>
    <scope>NUCLEOTIDE SEQUENCE [LARGE SCALE GENOMIC DNA]</scope>
    <source>
        <strain evidence="8">SpSt-747</strain>
    </source>
</reference>
<dbReference type="Gene3D" id="3.30.70.1150">
    <property type="entry name" value="ACT-like. Chain A, domain 2"/>
    <property type="match status" value="1"/>
</dbReference>
<evidence type="ECO:0000256" key="5">
    <source>
        <dbReference type="ARBA" id="ARBA00023163"/>
    </source>
</evidence>
<dbReference type="GO" id="GO:0010045">
    <property type="term" value="P:response to nickel cation"/>
    <property type="evidence" value="ECO:0007669"/>
    <property type="project" value="InterPro"/>
</dbReference>
<keyword evidence="1 6" id="KW-0533">Nickel</keyword>
<gene>
    <name evidence="8" type="primary">nikR</name>
    <name evidence="8" type="ORF">ENV30_05845</name>
</gene>
<dbReference type="HAMAP" id="MF_00476">
    <property type="entry name" value="NikR"/>
    <property type="match status" value="1"/>
</dbReference>
<dbReference type="InterPro" id="IPR010985">
    <property type="entry name" value="Ribbon_hlx_hlx"/>
</dbReference>
<comment type="cofactor">
    <cofactor evidence="6">
        <name>Ni(2+)</name>
        <dbReference type="ChEBI" id="CHEBI:49786"/>
    </cofactor>
    <text evidence="6">Binds 1 nickel ion per subunit.</text>
</comment>
<comment type="function">
    <text evidence="6">Transcriptional regulator.</text>
</comment>
<keyword evidence="4 6" id="KW-0238">DNA-binding</keyword>
<comment type="similarity">
    <text evidence="6">Belongs to the transcriptional regulatory CopG/NikR family.</text>
</comment>
<dbReference type="NCBIfam" id="NF003381">
    <property type="entry name" value="PRK04460.1"/>
    <property type="match status" value="1"/>
</dbReference>
<dbReference type="InterPro" id="IPR045865">
    <property type="entry name" value="ACT-like_dom_sf"/>
</dbReference>
<dbReference type="PANTHER" id="PTHR34719">
    <property type="entry name" value="NICKEL-RESPONSIVE REGULATOR"/>
    <property type="match status" value="1"/>
</dbReference>
<keyword evidence="5 6" id="KW-0804">Transcription</keyword>
<keyword evidence="2 6" id="KW-0479">Metal-binding</keyword>
<dbReference type="InterPro" id="IPR050192">
    <property type="entry name" value="CopG/NikR_regulator"/>
</dbReference>
<evidence type="ECO:0000256" key="3">
    <source>
        <dbReference type="ARBA" id="ARBA00023015"/>
    </source>
</evidence>
<dbReference type="CDD" id="cd22231">
    <property type="entry name" value="RHH_NikR_HicB-like"/>
    <property type="match status" value="1"/>
</dbReference>
<dbReference type="InterPro" id="IPR027271">
    <property type="entry name" value="Acetolactate_synth/TF_NikR_C"/>
</dbReference>
<evidence type="ECO:0000256" key="1">
    <source>
        <dbReference type="ARBA" id="ARBA00022596"/>
    </source>
</evidence>
<dbReference type="SUPFAM" id="SSF55021">
    <property type="entry name" value="ACT-like"/>
    <property type="match status" value="1"/>
</dbReference>
<organism evidence="8">
    <name type="scientific">Candidatus Caldatribacterium californiense</name>
    <dbReference type="NCBI Taxonomy" id="1454726"/>
    <lineage>
        <taxon>Bacteria</taxon>
        <taxon>Pseudomonadati</taxon>
        <taxon>Atribacterota</taxon>
        <taxon>Atribacteria</taxon>
        <taxon>Atribacterales</taxon>
        <taxon>Candidatus Caldatribacteriaceae</taxon>
        <taxon>Candidatus Caldatribacterium</taxon>
    </lineage>
</organism>
<dbReference type="GO" id="GO:0003677">
    <property type="term" value="F:DNA binding"/>
    <property type="evidence" value="ECO:0007669"/>
    <property type="project" value="UniProtKB-KW"/>
</dbReference>
<comment type="caution">
    <text evidence="8">The sequence shown here is derived from an EMBL/GenBank/DDBJ whole genome shotgun (WGS) entry which is preliminary data.</text>
</comment>
<feature type="domain" description="Transcription factor NikR nickel binding C-terminal" evidence="7">
    <location>
        <begin position="56"/>
        <end position="130"/>
    </location>
</feature>
<evidence type="ECO:0000256" key="6">
    <source>
        <dbReference type="HAMAP-Rule" id="MF_00476"/>
    </source>
</evidence>
<feature type="binding site" evidence="6">
    <location>
        <position position="91"/>
    </location>
    <ligand>
        <name>Ni(2+)</name>
        <dbReference type="ChEBI" id="CHEBI:49786"/>
    </ligand>
</feature>
<protein>
    <recommendedName>
        <fullName evidence="6">Putative nickel-responsive regulator</fullName>
    </recommendedName>
</protein>
<feature type="binding site" evidence="6">
    <location>
        <position position="97"/>
    </location>
    <ligand>
        <name>Ni(2+)</name>
        <dbReference type="ChEBI" id="CHEBI:49786"/>
    </ligand>
</feature>
<feature type="binding site" evidence="6">
    <location>
        <position position="89"/>
    </location>
    <ligand>
        <name>Ni(2+)</name>
        <dbReference type="ChEBI" id="CHEBI:49786"/>
    </ligand>
</feature>
<dbReference type="SUPFAM" id="SSF47598">
    <property type="entry name" value="Ribbon-helix-helix"/>
    <property type="match status" value="1"/>
</dbReference>
<dbReference type="InterPro" id="IPR022988">
    <property type="entry name" value="Ni_resp_reg_NikR"/>
</dbReference>
<dbReference type="PANTHER" id="PTHR34719:SF2">
    <property type="entry name" value="NICKEL-RESPONSIVE REGULATOR"/>
    <property type="match status" value="1"/>
</dbReference>
<dbReference type="Pfam" id="PF08753">
    <property type="entry name" value="NikR_C"/>
    <property type="match status" value="1"/>
</dbReference>
<dbReference type="GO" id="GO:0003700">
    <property type="term" value="F:DNA-binding transcription factor activity"/>
    <property type="evidence" value="ECO:0007669"/>
    <property type="project" value="UniProtKB-UniRule"/>
</dbReference>
<dbReference type="InterPro" id="IPR013321">
    <property type="entry name" value="Arc_rbn_hlx_hlx"/>
</dbReference>
<feature type="binding site" evidence="6">
    <location>
        <position position="78"/>
    </location>
    <ligand>
        <name>Ni(2+)</name>
        <dbReference type="ChEBI" id="CHEBI:49786"/>
    </ligand>
</feature>
<dbReference type="NCBIfam" id="NF002815">
    <property type="entry name" value="PRK02967.1"/>
    <property type="match status" value="1"/>
</dbReference>
<evidence type="ECO:0000256" key="4">
    <source>
        <dbReference type="ARBA" id="ARBA00023125"/>
    </source>
</evidence>
<dbReference type="InterPro" id="IPR014864">
    <property type="entry name" value="TF_NikR_Ni-bd_C"/>
</dbReference>
<proteinExistence type="inferred from homology"/>
<evidence type="ECO:0000313" key="8">
    <source>
        <dbReference type="EMBL" id="HGI30814.1"/>
    </source>
</evidence>
<accession>A0A7V3YGT0</accession>
<evidence type="ECO:0000256" key="2">
    <source>
        <dbReference type="ARBA" id="ARBA00022723"/>
    </source>
</evidence>
<dbReference type="AlphaFoldDB" id="A0A7V3YGT0"/>
<dbReference type="Gene3D" id="1.10.1220.10">
    <property type="entry name" value="Met repressor-like"/>
    <property type="match status" value="1"/>
</dbReference>
<keyword evidence="3 6" id="KW-0805">Transcription regulation</keyword>
<name>A0A7V3YGT0_9BACT</name>
<evidence type="ECO:0000259" key="7">
    <source>
        <dbReference type="Pfam" id="PF08753"/>
    </source>
</evidence>
<dbReference type="NCBIfam" id="NF002169">
    <property type="entry name" value="PRK01002.1"/>
    <property type="match status" value="1"/>
</dbReference>
<dbReference type="EMBL" id="DTFV01000084">
    <property type="protein sequence ID" value="HGI30814.1"/>
    <property type="molecule type" value="Genomic_DNA"/>
</dbReference>
<dbReference type="GO" id="GO:0016151">
    <property type="term" value="F:nickel cation binding"/>
    <property type="evidence" value="ECO:0007669"/>
    <property type="project" value="UniProtKB-UniRule"/>
</dbReference>
<sequence>MHLVRFGVSMEAQLLEAFDKTLAQEGFANRSEALRHLVRRFVSEQRLERLEGEVFGAITIVYDHTVRNCTKRLLELEHAFQDTIASTTHVHCNTKTCLEVMLVRGDAASVAALVRKLKNLRGIKSCHVTCVSSHG</sequence>